<name>A0ABW8Y788_9FLAO</name>
<dbReference type="RefSeq" id="WP_408092957.1">
    <property type="nucleotide sequence ID" value="NZ_JBELPY010000022.1"/>
</dbReference>
<dbReference type="EMBL" id="JBELPY010000022">
    <property type="protein sequence ID" value="MFL9835838.1"/>
    <property type="molecule type" value="Genomic_DNA"/>
</dbReference>
<evidence type="ECO:0008006" key="3">
    <source>
        <dbReference type="Google" id="ProtNLM"/>
    </source>
</evidence>
<organism evidence="1 2">
    <name type="scientific">Chryseobacterium terrae</name>
    <dbReference type="NCBI Taxonomy" id="3163299"/>
    <lineage>
        <taxon>Bacteria</taxon>
        <taxon>Pseudomonadati</taxon>
        <taxon>Bacteroidota</taxon>
        <taxon>Flavobacteriia</taxon>
        <taxon>Flavobacteriales</taxon>
        <taxon>Weeksellaceae</taxon>
        <taxon>Chryseobacterium group</taxon>
        <taxon>Chryseobacterium</taxon>
    </lineage>
</organism>
<evidence type="ECO:0000313" key="1">
    <source>
        <dbReference type="EMBL" id="MFL9835838.1"/>
    </source>
</evidence>
<sequence>MKASDLRIGNLTKDKLDQTIYEIDITSLLFISKCNKDDKELSIEEIPLTEEWLFNFEFNFHQGKFWIDGLCVHTTDSRFYIIQEQGRVFIRNVHHLQNLYFALTGKELSIKIRP</sequence>
<reference evidence="1 2" key="1">
    <citation type="submission" date="2024-06" db="EMBL/GenBank/DDBJ databases">
        <authorList>
            <person name="Kaempfer P."/>
            <person name="Viver T."/>
        </authorList>
    </citation>
    <scope>NUCLEOTIDE SEQUENCE [LARGE SCALE GENOMIC DNA]</scope>
    <source>
        <strain evidence="1 2">ST-37</strain>
    </source>
</reference>
<keyword evidence="2" id="KW-1185">Reference proteome</keyword>
<gene>
    <name evidence="1" type="ORF">ABS765_17620</name>
</gene>
<accession>A0ABW8Y788</accession>
<dbReference type="Proteomes" id="UP001629058">
    <property type="component" value="Unassembled WGS sequence"/>
</dbReference>
<comment type="caution">
    <text evidence="1">The sequence shown here is derived from an EMBL/GenBank/DDBJ whole genome shotgun (WGS) entry which is preliminary data.</text>
</comment>
<evidence type="ECO:0000313" key="2">
    <source>
        <dbReference type="Proteomes" id="UP001629058"/>
    </source>
</evidence>
<proteinExistence type="predicted"/>
<protein>
    <recommendedName>
        <fullName evidence="3">Immunity protein 50</fullName>
    </recommendedName>
</protein>